<dbReference type="AlphaFoldDB" id="A0A8X6UFM9"/>
<accession>A0A8X6UFM9</accession>
<evidence type="ECO:0000313" key="2">
    <source>
        <dbReference type="EMBL" id="GFU09489.1"/>
    </source>
</evidence>
<reference evidence="2" key="1">
    <citation type="submission" date="2020-08" db="EMBL/GenBank/DDBJ databases">
        <title>Multicomponent nature underlies the extraordinary mechanical properties of spider dragline silk.</title>
        <authorList>
            <person name="Kono N."/>
            <person name="Nakamura H."/>
            <person name="Mori M."/>
            <person name="Yoshida Y."/>
            <person name="Ohtoshi R."/>
            <person name="Malay A.D."/>
            <person name="Moran D.A.P."/>
            <person name="Tomita M."/>
            <person name="Numata K."/>
            <person name="Arakawa K."/>
        </authorList>
    </citation>
    <scope>NUCLEOTIDE SEQUENCE</scope>
</reference>
<feature type="compositionally biased region" description="Basic and acidic residues" evidence="1">
    <location>
        <begin position="23"/>
        <end position="36"/>
    </location>
</feature>
<evidence type="ECO:0000256" key="1">
    <source>
        <dbReference type="SAM" id="MobiDB-lite"/>
    </source>
</evidence>
<feature type="region of interest" description="Disordered" evidence="1">
    <location>
        <begin position="1"/>
        <end position="43"/>
    </location>
</feature>
<sequence>MDNSSCAPYSETEKSGEVFQRSPLKDKNSFTSEKAKTNIHSGDASDSKKLQFLFNLGIEVSKPTKIILNSKGKTFGSPLAEQNSRLLRIVEQSSNSDILPEDIFGKQMCKDENTCCSDVELMHSKHISSTFSEFNEYRLSGLSYHVLVRKICTDFLYFQELSRTRAIKNVTSVMDQGTEEINSGMCSSSPKSERGKPVKKLKTSNLNSFITKETSSTNNRNEYLDINHLKNENFKAAEITYSFENQSKYFLQTPEKNSDDSSEETAKSDTCPIVTNKSSIVNNEESTGILHKENSKDACNLHFASVQNFSTVSRQTQTNELSKEVSKSSINSNVMKDPKTENNLDSQISPDNQKSNFRHFESLENRKYVQESIAKKDNIYWESVESNIPSTVTTKTSIVNNPDSTTFLDDENSNVMNRKDSRVDLESIEHMETLDLKGPLSDLKTTPPNEFNAKKMKLIFEQGPSISTDVSLSNSSITGKETSKISDGGFIPDINIVLSNDQKNSYTNQVNDSKASVFETEAKDRNVLQHSKVNDGNMPSIESTDYIYGSPVMKNESPNPINLNSTMNLEGKDSKLIDTDMVPTGICAESSNPNGDLPIASFKVNEINVEKHFSTEKTLSDVKNESSISSDEAAAKNHSSEPSQESAKELCYDFLHFKTKLETSRQHLADELLSNMPEMLNSLKHTEDICRKIEDLSDETPRDSTGVKVEFSKLHYLIASATKPKLSAFFKNVCKMQKDLESLHTCLETYNTGIDDRLARILNIICSAKEGT</sequence>
<name>A0A8X6UFM9_NEPPI</name>
<feature type="region of interest" description="Disordered" evidence="1">
    <location>
        <begin position="315"/>
        <end position="354"/>
    </location>
</feature>
<dbReference type="EMBL" id="BMAW01078079">
    <property type="protein sequence ID" value="GFU09489.1"/>
    <property type="molecule type" value="Genomic_DNA"/>
</dbReference>
<feature type="region of interest" description="Disordered" evidence="1">
    <location>
        <begin position="618"/>
        <end position="644"/>
    </location>
</feature>
<proteinExistence type="predicted"/>
<dbReference type="Proteomes" id="UP000887013">
    <property type="component" value="Unassembled WGS sequence"/>
</dbReference>
<keyword evidence="3" id="KW-1185">Reference proteome</keyword>
<dbReference type="OrthoDB" id="10678996at2759"/>
<comment type="caution">
    <text evidence="2">The sequence shown here is derived from an EMBL/GenBank/DDBJ whole genome shotgun (WGS) entry which is preliminary data.</text>
</comment>
<feature type="compositionally biased region" description="Polar residues" evidence="1">
    <location>
        <begin position="343"/>
        <end position="354"/>
    </location>
</feature>
<gene>
    <name evidence="2" type="ORF">NPIL_118231</name>
</gene>
<protein>
    <submittedName>
        <fullName evidence="2">Uncharacterized protein</fullName>
    </submittedName>
</protein>
<evidence type="ECO:0000313" key="3">
    <source>
        <dbReference type="Proteomes" id="UP000887013"/>
    </source>
</evidence>
<organism evidence="2 3">
    <name type="scientific">Nephila pilipes</name>
    <name type="common">Giant wood spider</name>
    <name type="synonym">Nephila maculata</name>
    <dbReference type="NCBI Taxonomy" id="299642"/>
    <lineage>
        <taxon>Eukaryota</taxon>
        <taxon>Metazoa</taxon>
        <taxon>Ecdysozoa</taxon>
        <taxon>Arthropoda</taxon>
        <taxon>Chelicerata</taxon>
        <taxon>Arachnida</taxon>
        <taxon>Araneae</taxon>
        <taxon>Araneomorphae</taxon>
        <taxon>Entelegynae</taxon>
        <taxon>Araneoidea</taxon>
        <taxon>Nephilidae</taxon>
        <taxon>Nephila</taxon>
    </lineage>
</organism>